<name>A0A2N0UYX8_9FIRM</name>
<keyword evidence="3" id="KW-1185">Reference proteome</keyword>
<dbReference type="Proteomes" id="UP000233425">
    <property type="component" value="Unassembled WGS sequence"/>
</dbReference>
<evidence type="ECO:0000313" key="3">
    <source>
        <dbReference type="Proteomes" id="UP000233425"/>
    </source>
</evidence>
<evidence type="ECO:0000313" key="2">
    <source>
        <dbReference type="EMBL" id="PKD32158.1"/>
    </source>
</evidence>
<organism evidence="2 3">
    <name type="scientific">Ruminococcus bromii</name>
    <dbReference type="NCBI Taxonomy" id="40518"/>
    <lineage>
        <taxon>Bacteria</taxon>
        <taxon>Bacillati</taxon>
        <taxon>Bacillota</taxon>
        <taxon>Clostridia</taxon>
        <taxon>Eubacteriales</taxon>
        <taxon>Oscillospiraceae</taxon>
        <taxon>Ruminococcus</taxon>
    </lineage>
</organism>
<dbReference type="InterPro" id="IPR019302">
    <property type="entry name" value="CAP12/PCTIR_TIR_dom"/>
</dbReference>
<gene>
    <name evidence="2" type="ORF">RBATCC27255_00584</name>
</gene>
<comment type="caution">
    <text evidence="2">The sequence shown here is derived from an EMBL/GenBank/DDBJ whole genome shotgun (WGS) entry which is preliminary data.</text>
</comment>
<feature type="domain" description="CD-NTase-associated protein 12/Pycsar effector protein TIR" evidence="1">
    <location>
        <begin position="289"/>
        <end position="408"/>
    </location>
</feature>
<dbReference type="RefSeq" id="WP_242958565.1">
    <property type="nucleotide sequence ID" value="NZ_CABMMZ010000031.1"/>
</dbReference>
<protein>
    <submittedName>
        <fullName evidence="2">Putative nucleotide-binding protein containing TIR-like domain protein</fullName>
    </submittedName>
</protein>
<dbReference type="EMBL" id="NNSR01000031">
    <property type="protein sequence ID" value="PKD32158.1"/>
    <property type="molecule type" value="Genomic_DNA"/>
</dbReference>
<accession>A0A2N0UYX8</accession>
<dbReference type="GO" id="GO:0050135">
    <property type="term" value="F:NADP+ nucleosidase activity"/>
    <property type="evidence" value="ECO:0007669"/>
    <property type="project" value="InterPro"/>
</dbReference>
<dbReference type="Pfam" id="PF10137">
    <property type="entry name" value="CAP12-PCTIR_TIR"/>
    <property type="match status" value="1"/>
</dbReference>
<proteinExistence type="predicted"/>
<evidence type="ECO:0000259" key="1">
    <source>
        <dbReference type="Pfam" id="PF10137"/>
    </source>
</evidence>
<dbReference type="AlphaFoldDB" id="A0A2N0UYX8"/>
<reference evidence="2" key="1">
    <citation type="journal article" date="2018" name="Environ. Microbiol.">
        <title>Sporulation capability and amylosome conservation among diverse human colonic and rumen isolates of the keystone starch-degrader Ruminococcus bromii.</title>
        <authorList>
            <person name="Mukhopadhya I."/>
            <person name="Morais S."/>
            <person name="Laverde-Gomez J."/>
            <person name="Sheridan P.O."/>
            <person name="Walker A.W."/>
            <person name="Kelly W."/>
            <person name="Klieve A.V."/>
            <person name="Ouwerkerk D."/>
            <person name="Duncan S.H."/>
            <person name="Louis P."/>
            <person name="Koropatkin N."/>
            <person name="Cockburn D."/>
            <person name="Kibler R."/>
            <person name="Cooper P.J."/>
            <person name="Sandoval C."/>
            <person name="Crost E."/>
            <person name="Juge N."/>
            <person name="Bayer E.A."/>
            <person name="Flint H.J."/>
        </authorList>
    </citation>
    <scope>NUCLEOTIDE SEQUENCE [LARGE SCALE GENOMIC DNA]</scope>
    <source>
        <strain evidence="2">ATCC 27255</strain>
    </source>
</reference>
<sequence length="435" mass="49652">MTIDMQAQGVLRDLYQKFDERLELSISALDYDQMQIDYLIKAGLLTKIDTSTLSGWAYIVRPTYEGKVYLSQLRETPASKLQEFIQRGEEIGKKEYHPAERGFAISFVSGPLYKAWMDEINIFNERYLKDHPMHDQIFQTYFHRRNRPSAYEDMMGHLRALSADEEFAFKNTEKGRTANVIKRSHTIGKMLQEDIMRCKAFLADPKDESIGLDLYIDVTSRYDAIIPNLGAGLYQCMPEKHWYDPEISGESLIFNLKSITNKMLAYQAVNYPVQESDVHITERKTMSNKVFIVHGHDNAAIQEMARTLEKGGFEAIILHEQPDSGLTIIEKIERYADVDFAVVLYTECDLGRAKEMAQKDERYRARQNVVFEHGYLIGKLGRDHVCALVKGNVETPGDISGVVYVSMDSAGAWKMQLGKNMKAVGLSVDLNTFCG</sequence>